<dbReference type="EMBL" id="KQ981456">
    <property type="protein sequence ID" value="KYN41561.1"/>
    <property type="molecule type" value="Genomic_DNA"/>
</dbReference>
<evidence type="ECO:0000313" key="1">
    <source>
        <dbReference type="EMBL" id="KYN41561.1"/>
    </source>
</evidence>
<gene>
    <name evidence="1" type="ORF">ALC56_04024</name>
</gene>
<name>A0A151JYV1_9HYME</name>
<protein>
    <submittedName>
        <fullName evidence="1">Uncharacterized protein</fullName>
    </submittedName>
</protein>
<proteinExistence type="predicted"/>
<keyword evidence="2" id="KW-1185">Reference proteome</keyword>
<accession>A0A151JYV1</accession>
<dbReference type="STRING" id="34720.A0A151JYV1"/>
<organism evidence="1 2">
    <name type="scientific">Trachymyrmex septentrionalis</name>
    <dbReference type="NCBI Taxonomy" id="34720"/>
    <lineage>
        <taxon>Eukaryota</taxon>
        <taxon>Metazoa</taxon>
        <taxon>Ecdysozoa</taxon>
        <taxon>Arthropoda</taxon>
        <taxon>Hexapoda</taxon>
        <taxon>Insecta</taxon>
        <taxon>Pterygota</taxon>
        <taxon>Neoptera</taxon>
        <taxon>Endopterygota</taxon>
        <taxon>Hymenoptera</taxon>
        <taxon>Apocrita</taxon>
        <taxon>Aculeata</taxon>
        <taxon>Formicoidea</taxon>
        <taxon>Formicidae</taxon>
        <taxon>Myrmicinae</taxon>
        <taxon>Trachymyrmex</taxon>
    </lineage>
</organism>
<dbReference type="Proteomes" id="UP000078541">
    <property type="component" value="Unassembled WGS sequence"/>
</dbReference>
<dbReference type="AlphaFoldDB" id="A0A151JYV1"/>
<reference evidence="1 2" key="1">
    <citation type="submission" date="2016-03" db="EMBL/GenBank/DDBJ databases">
        <title>Trachymyrmex septentrionalis WGS genome.</title>
        <authorList>
            <person name="Nygaard S."/>
            <person name="Hu H."/>
            <person name="Boomsma J."/>
            <person name="Zhang G."/>
        </authorList>
    </citation>
    <scope>NUCLEOTIDE SEQUENCE [LARGE SCALE GENOMIC DNA]</scope>
    <source>
        <strain evidence="1">Tsep2-gDNA-1</strain>
        <tissue evidence="1">Whole body</tissue>
    </source>
</reference>
<evidence type="ECO:0000313" key="2">
    <source>
        <dbReference type="Proteomes" id="UP000078541"/>
    </source>
</evidence>
<sequence length="269" mass="31141">MRTFHRSYFDFIRFHFGSHAVNCLKSWIKCRRLIVKNYVHARFIKQYILNDVTPRHLNIFDNCSISFYSSSSDKKLSNLKSLMIKRILRIELSDSYRAIDRYRAWLFHLVDCISVFLPTNIGDEFLRTQGKSCHRFFTKERERLDSKLRWLINKKFKRPIVGIVPIQYSLDSVRKPVNSTSGNFFGSLGRDSLVNPAPYVVDPSSFPTNSSPSPMISIFPNSFPPQVPSSLSTVRDGWFLNLSSCVIPHNVQCFLQLGNNFALPFKAIT</sequence>